<feature type="domain" description="C2H2-type" evidence="13">
    <location>
        <begin position="123"/>
        <end position="150"/>
    </location>
</feature>
<dbReference type="FunFam" id="3.30.160.60:FF:000151">
    <property type="entry name" value="Zinc finger and SCAN domain-containing 21"/>
    <property type="match status" value="1"/>
</dbReference>
<reference evidence="14" key="2">
    <citation type="submission" date="2025-05" db="UniProtKB">
        <authorList>
            <consortium name="Ensembl"/>
        </authorList>
    </citation>
    <scope>IDENTIFICATION</scope>
</reference>
<evidence type="ECO:0000313" key="14">
    <source>
        <dbReference type="Ensembl" id="ENSOABP00000062866.1"/>
    </source>
</evidence>
<evidence type="ECO:0000256" key="3">
    <source>
        <dbReference type="ARBA" id="ARBA00022723"/>
    </source>
</evidence>
<dbReference type="PROSITE" id="PS50157">
    <property type="entry name" value="ZINC_FINGER_C2H2_2"/>
    <property type="match status" value="4"/>
</dbReference>
<keyword evidence="8" id="KW-0238">DNA-binding</keyword>
<keyword evidence="10" id="KW-0539">Nucleus</keyword>
<name>A0AAZ1X4F7_OREAU</name>
<proteinExistence type="inferred from homology"/>
<dbReference type="InterPro" id="IPR036236">
    <property type="entry name" value="Znf_C2H2_sf"/>
</dbReference>
<dbReference type="InterPro" id="IPR013087">
    <property type="entry name" value="Znf_C2H2_type"/>
</dbReference>
<dbReference type="Pfam" id="PF00096">
    <property type="entry name" value="zf-C2H2"/>
    <property type="match status" value="3"/>
</dbReference>
<evidence type="ECO:0000256" key="11">
    <source>
        <dbReference type="PROSITE-ProRule" id="PRU00042"/>
    </source>
</evidence>
<dbReference type="AlphaFoldDB" id="A0AAZ1X4F7"/>
<accession>A0AAZ1X4F7</accession>
<organism evidence="14 15">
    <name type="scientific">Oreochromis aureus</name>
    <name type="common">Israeli tilapia</name>
    <name type="synonym">Chromis aureus</name>
    <dbReference type="NCBI Taxonomy" id="47969"/>
    <lineage>
        <taxon>Eukaryota</taxon>
        <taxon>Metazoa</taxon>
        <taxon>Chordata</taxon>
        <taxon>Craniata</taxon>
        <taxon>Vertebrata</taxon>
        <taxon>Euteleostomi</taxon>
        <taxon>Actinopterygii</taxon>
        <taxon>Neopterygii</taxon>
        <taxon>Teleostei</taxon>
        <taxon>Neoteleostei</taxon>
        <taxon>Acanthomorphata</taxon>
        <taxon>Ovalentaria</taxon>
        <taxon>Cichlomorphae</taxon>
        <taxon>Cichliformes</taxon>
        <taxon>Cichlidae</taxon>
        <taxon>African cichlids</taxon>
        <taxon>Pseudocrenilabrinae</taxon>
        <taxon>Oreochromini</taxon>
        <taxon>Oreochromis</taxon>
    </lineage>
</organism>
<dbReference type="GO" id="GO:0000977">
    <property type="term" value="F:RNA polymerase II transcription regulatory region sequence-specific DNA binding"/>
    <property type="evidence" value="ECO:0007669"/>
    <property type="project" value="TreeGrafter"/>
</dbReference>
<dbReference type="GO" id="GO:0008270">
    <property type="term" value="F:zinc ion binding"/>
    <property type="evidence" value="ECO:0007669"/>
    <property type="project" value="UniProtKB-KW"/>
</dbReference>
<evidence type="ECO:0000256" key="10">
    <source>
        <dbReference type="ARBA" id="ARBA00023242"/>
    </source>
</evidence>
<keyword evidence="5 11" id="KW-0863">Zinc-finger</keyword>
<dbReference type="PANTHER" id="PTHR14196:SF12">
    <property type="entry name" value="ZINC FINGER PROTEIN 208-LIKE"/>
    <property type="match status" value="1"/>
</dbReference>
<feature type="domain" description="C2H2-type" evidence="13">
    <location>
        <begin position="67"/>
        <end position="94"/>
    </location>
</feature>
<keyword evidence="3" id="KW-0479">Metal-binding</keyword>
<evidence type="ECO:0000259" key="13">
    <source>
        <dbReference type="PROSITE" id="PS50157"/>
    </source>
</evidence>
<dbReference type="PANTHER" id="PTHR14196">
    <property type="entry name" value="ODD-SKIPPED - RELATED"/>
    <property type="match status" value="1"/>
</dbReference>
<evidence type="ECO:0000256" key="7">
    <source>
        <dbReference type="ARBA" id="ARBA00023015"/>
    </source>
</evidence>
<keyword evidence="15" id="KW-1185">Reference proteome</keyword>
<reference evidence="15" key="1">
    <citation type="submission" date="2020-03" db="EMBL/GenBank/DDBJ databases">
        <title>Evolution of repeat sequences and sex chromosomes of tilapia species revealed by chromosome-level genomes.</title>
        <authorList>
            <person name="Xu L."/>
            <person name="Tao W."/>
            <person name="Wang D."/>
            <person name="Zhou Q."/>
        </authorList>
    </citation>
    <scope>NUCLEOTIDE SEQUENCE [LARGE SCALE GENOMIC DNA]</scope>
    <source>
        <strain evidence="15">Israel</strain>
    </source>
</reference>
<evidence type="ECO:0000256" key="5">
    <source>
        <dbReference type="ARBA" id="ARBA00022771"/>
    </source>
</evidence>
<dbReference type="Gene3D" id="3.30.160.60">
    <property type="entry name" value="Classic Zinc Finger"/>
    <property type="match status" value="4"/>
</dbReference>
<dbReference type="Ensembl" id="ENSOABT00000070005.1">
    <property type="protein sequence ID" value="ENSOABP00000074288.1"/>
    <property type="gene ID" value="ENSOABG00000037684.1"/>
</dbReference>
<keyword evidence="7" id="KW-0805">Transcription regulation</keyword>
<feature type="compositionally biased region" description="Basic and acidic residues" evidence="12">
    <location>
        <begin position="12"/>
        <end position="28"/>
    </location>
</feature>
<feature type="region of interest" description="Disordered" evidence="12">
    <location>
        <begin position="10"/>
        <end position="64"/>
    </location>
</feature>
<feature type="domain" description="C2H2-type" evidence="13">
    <location>
        <begin position="95"/>
        <end position="122"/>
    </location>
</feature>
<evidence type="ECO:0000256" key="2">
    <source>
        <dbReference type="ARBA" id="ARBA00006991"/>
    </source>
</evidence>
<comment type="similarity">
    <text evidence="2">Belongs to the krueppel C2H2-type zinc-finger protein family.</text>
</comment>
<dbReference type="FunFam" id="3.30.160.60:FF:000446">
    <property type="entry name" value="Zinc finger protein"/>
    <property type="match status" value="1"/>
</dbReference>
<evidence type="ECO:0000256" key="4">
    <source>
        <dbReference type="ARBA" id="ARBA00022737"/>
    </source>
</evidence>
<gene>
    <name evidence="14" type="primary">LIN28A</name>
</gene>
<dbReference type="Ensembl" id="ENSOABT00000071295.1">
    <property type="protein sequence ID" value="ENSOABP00000062866.1"/>
    <property type="gene ID" value="ENSOABG00000037684.1"/>
</dbReference>
<dbReference type="GO" id="GO:0005634">
    <property type="term" value="C:nucleus"/>
    <property type="evidence" value="ECO:0007669"/>
    <property type="project" value="UniProtKB-SubCell"/>
</dbReference>
<evidence type="ECO:0000313" key="15">
    <source>
        <dbReference type="Proteomes" id="UP000472276"/>
    </source>
</evidence>
<comment type="subcellular location">
    <subcellularLocation>
        <location evidence="1">Nucleus</location>
    </subcellularLocation>
</comment>
<protein>
    <recommendedName>
        <fullName evidence="13">C2H2-type domain-containing protein</fullName>
    </recommendedName>
</protein>
<keyword evidence="9" id="KW-0804">Transcription</keyword>
<dbReference type="SUPFAM" id="SSF57667">
    <property type="entry name" value="beta-beta-alpha zinc fingers"/>
    <property type="match status" value="2"/>
</dbReference>
<evidence type="ECO:0000256" key="9">
    <source>
        <dbReference type="ARBA" id="ARBA00023163"/>
    </source>
</evidence>
<evidence type="ECO:0000256" key="8">
    <source>
        <dbReference type="ARBA" id="ARBA00023125"/>
    </source>
</evidence>
<feature type="domain" description="C2H2-type" evidence="13">
    <location>
        <begin position="151"/>
        <end position="167"/>
    </location>
</feature>
<evidence type="ECO:0000256" key="6">
    <source>
        <dbReference type="ARBA" id="ARBA00022833"/>
    </source>
</evidence>
<dbReference type="InterPro" id="IPR050717">
    <property type="entry name" value="C2H2-ZF_Transcription_Reg"/>
</dbReference>
<evidence type="ECO:0000256" key="1">
    <source>
        <dbReference type="ARBA" id="ARBA00004123"/>
    </source>
</evidence>
<keyword evidence="6" id="KW-0862">Zinc</keyword>
<dbReference type="PROSITE" id="PS00028">
    <property type="entry name" value="ZINC_FINGER_C2H2_1"/>
    <property type="match status" value="3"/>
</dbReference>
<dbReference type="Proteomes" id="UP000472276">
    <property type="component" value="Unassembled WGS sequence"/>
</dbReference>
<dbReference type="GO" id="GO:0000981">
    <property type="term" value="F:DNA-binding transcription factor activity, RNA polymerase II-specific"/>
    <property type="evidence" value="ECO:0007669"/>
    <property type="project" value="TreeGrafter"/>
</dbReference>
<sequence length="167" mass="18881">MSLFGFFVITGERSESRPKPQHMDDINQKHPAPASKDEPAAIPVEKTFPAMKQPRRRKRANREGRSLSCDQCGKSFTQICNLKSHQLIHAGVKPFSCDQCGKTFTQKYHLKVHQLIHSGVKPFSCGECGKSFIQSHRLKAHQLVHSEVKPFSCDQCGKTFTQRCSLK</sequence>
<dbReference type="SMART" id="SM00355">
    <property type="entry name" value="ZnF_C2H2"/>
    <property type="match status" value="3"/>
</dbReference>
<dbReference type="FunFam" id="3.30.160.60:FF:002281">
    <property type="match status" value="1"/>
</dbReference>
<keyword evidence="4" id="KW-0677">Repeat</keyword>
<evidence type="ECO:0000256" key="12">
    <source>
        <dbReference type="SAM" id="MobiDB-lite"/>
    </source>
</evidence>
<dbReference type="FunFam" id="3.30.160.60:FF:000646">
    <property type="entry name" value="Myeloid zinc finger 1"/>
    <property type="match status" value="1"/>
</dbReference>